<evidence type="ECO:0000256" key="9">
    <source>
        <dbReference type="HAMAP-Rule" id="MF_00096"/>
    </source>
</evidence>
<feature type="binding site" evidence="9">
    <location>
        <begin position="614"/>
        <end position="621"/>
    </location>
    <ligand>
        <name>ATP</name>
        <dbReference type="ChEBI" id="CHEBI:30616"/>
    </ligand>
</feature>
<dbReference type="PANTHER" id="PTHR11361:SF34">
    <property type="entry name" value="DNA MISMATCH REPAIR PROTEIN MSH1, MITOCHONDRIAL"/>
    <property type="match status" value="1"/>
</dbReference>
<dbReference type="Pfam" id="PF05192">
    <property type="entry name" value="MutS_III"/>
    <property type="match status" value="1"/>
</dbReference>
<evidence type="ECO:0000256" key="1">
    <source>
        <dbReference type="ARBA" id="ARBA00006271"/>
    </source>
</evidence>
<dbReference type="SMART" id="SM00533">
    <property type="entry name" value="MUTSd"/>
    <property type="match status" value="1"/>
</dbReference>
<dbReference type="GO" id="GO:0005524">
    <property type="term" value="F:ATP binding"/>
    <property type="evidence" value="ECO:0007669"/>
    <property type="project" value="UniProtKB-UniRule"/>
</dbReference>
<dbReference type="EMBL" id="AGCM01000004">
    <property type="protein sequence ID" value="EHM56114.1"/>
    <property type="molecule type" value="Genomic_DNA"/>
</dbReference>
<evidence type="ECO:0000313" key="12">
    <source>
        <dbReference type="EMBL" id="EHM56114.1"/>
    </source>
</evidence>
<dbReference type="Gene3D" id="3.40.1170.10">
    <property type="entry name" value="DNA repair protein MutS, domain I"/>
    <property type="match status" value="1"/>
</dbReference>
<sequence>MHSAHTPMMQQYLGIKKDYPDTLVLYRMGDFYELFYDDARRAGELLGISVTTRGQSAGQPIPMAGVPVHAIDTYIAKLVKQGQSAVICEQIGDPALAKGPVERAVTRIITPGTLTDEALLDENRDNILASIAPGKEHYHLAWADISSARYRISEPLDENALKSELERLQPAEILIPDSARLPAALAGQKRPRRQPDWYYDHDSALNLILQHYQIKTLGGYGISDDDPALGAAGCLLQYLYDTHKQTLPPLAPLLRESGDDSLAIDAASRRNLEIDYTLGGDHKRSLTGSINHCQTPAGSRNLKRWINRPLRDHNAISARHDAVAALLADNNAREQLRSLLHHSADIERITTRIALGSARPRELAQLRDTLQRCPHIAAQLQAPAGESTLLAAYIPALSALTAATAHLEKALVEAPPLTLKDGGIIAQGYDPELDRLNHLARDSENILAELEAAEKEKSGIPNLRMGYNNIHGYYIEIPRSQSDTAPAHWIRRQTLKNSERYITDELKTLEDQVLNARDQALALEKQHYDALLAALNGERDALYACARALAETDTLAAFAHLADKHHYHRPTLDPDPILTIEQGRHPVVEQHNSEPFIANDLELGKRRQVLIITGPNMGGKSTYMRQAALITILACAGSYVPAKSARIGSLHRIYTRIGASDDLAGGRSTFMVEMTETANILNNADAHSLVIMDEVGRGTGTYDGLSLAWAAAERLARDNRALTLFATHYFELTELAETHKNIKNIHLAAVEHHDNIVFLHHVEEGAASKSYGLQVARLAGVPLDTIHAATAKLRQLETRRDHGSPQMQQHELLPLAPPAADSTPAAPATDPRLQALADEIALTNPDDLTPRAAHELIYRWKKQLQD</sequence>
<dbReference type="SUPFAM" id="SSF53150">
    <property type="entry name" value="DNA repair protein MutS, domain II"/>
    <property type="match status" value="1"/>
</dbReference>
<dbReference type="Pfam" id="PF01624">
    <property type="entry name" value="MutS_I"/>
    <property type="match status" value="1"/>
</dbReference>
<dbReference type="SUPFAM" id="SSF55271">
    <property type="entry name" value="DNA repair protein MutS, domain I"/>
    <property type="match status" value="1"/>
</dbReference>
<keyword evidence="7 9" id="KW-0234">DNA repair</keyword>
<dbReference type="GO" id="GO:0005829">
    <property type="term" value="C:cytosol"/>
    <property type="evidence" value="ECO:0007669"/>
    <property type="project" value="TreeGrafter"/>
</dbReference>
<keyword evidence="6 9" id="KW-0238">DNA-binding</keyword>
<dbReference type="FunFam" id="1.10.1420.10:FF:000001">
    <property type="entry name" value="DNA mismatch repair protein MutS"/>
    <property type="match status" value="1"/>
</dbReference>
<evidence type="ECO:0000256" key="7">
    <source>
        <dbReference type="ARBA" id="ARBA00023204"/>
    </source>
</evidence>
<dbReference type="Pfam" id="PF05190">
    <property type="entry name" value="MutS_IV"/>
    <property type="match status" value="1"/>
</dbReference>
<dbReference type="STRING" id="797473.HMPREF9080_00087"/>
<gene>
    <name evidence="9" type="primary">mutS</name>
    <name evidence="12" type="ORF">HMPREF9080_00087</name>
</gene>
<evidence type="ECO:0000256" key="5">
    <source>
        <dbReference type="ARBA" id="ARBA00022840"/>
    </source>
</evidence>
<dbReference type="PROSITE" id="PS00486">
    <property type="entry name" value="DNA_MISMATCH_REPAIR_2"/>
    <property type="match status" value="1"/>
</dbReference>
<dbReference type="Gene3D" id="3.30.420.110">
    <property type="entry name" value="MutS, connector domain"/>
    <property type="match status" value="1"/>
</dbReference>
<evidence type="ECO:0000256" key="2">
    <source>
        <dbReference type="ARBA" id="ARBA00021982"/>
    </source>
</evidence>
<feature type="domain" description="DNA mismatch repair proteins mutS family" evidence="11">
    <location>
        <begin position="688"/>
        <end position="704"/>
    </location>
</feature>
<evidence type="ECO:0000256" key="8">
    <source>
        <dbReference type="ARBA" id="ARBA00024647"/>
    </source>
</evidence>
<dbReference type="HAMAP" id="MF_00096">
    <property type="entry name" value="MutS"/>
    <property type="match status" value="1"/>
</dbReference>
<dbReference type="InterPro" id="IPR007695">
    <property type="entry name" value="DNA_mismatch_repair_MutS-lik_N"/>
</dbReference>
<dbReference type="Gene3D" id="3.40.50.300">
    <property type="entry name" value="P-loop containing nucleotide triphosphate hydrolases"/>
    <property type="match status" value="1"/>
</dbReference>
<dbReference type="Gene3D" id="6.10.140.430">
    <property type="match status" value="1"/>
</dbReference>
<dbReference type="FunFam" id="3.40.50.300:FF:000870">
    <property type="entry name" value="MutS protein homolog 4"/>
    <property type="match status" value="1"/>
</dbReference>
<dbReference type="Gene3D" id="1.10.1420.10">
    <property type="match status" value="2"/>
</dbReference>
<dbReference type="FunFam" id="3.40.1170.10:FF:000001">
    <property type="entry name" value="DNA mismatch repair protein MutS"/>
    <property type="match status" value="1"/>
</dbReference>
<evidence type="ECO:0000256" key="4">
    <source>
        <dbReference type="ARBA" id="ARBA00022763"/>
    </source>
</evidence>
<dbReference type="InterPro" id="IPR007861">
    <property type="entry name" value="DNA_mismatch_repair_MutS_clamp"/>
</dbReference>
<dbReference type="SUPFAM" id="SSF52540">
    <property type="entry name" value="P-loop containing nucleoside triphosphate hydrolases"/>
    <property type="match status" value="1"/>
</dbReference>
<comment type="caution">
    <text evidence="12">The sequence shown here is derived from an EMBL/GenBank/DDBJ whole genome shotgun (WGS) entry which is preliminary data.</text>
</comment>
<dbReference type="InterPro" id="IPR017261">
    <property type="entry name" value="DNA_mismatch_repair_MutS/MSH"/>
</dbReference>
<dbReference type="GO" id="GO:0030983">
    <property type="term" value="F:mismatched DNA binding"/>
    <property type="evidence" value="ECO:0007669"/>
    <property type="project" value="InterPro"/>
</dbReference>
<proteinExistence type="inferred from homology"/>
<accession>G9ZBG4</accession>
<dbReference type="AlphaFoldDB" id="G9ZBG4"/>
<protein>
    <recommendedName>
        <fullName evidence="2 9">DNA mismatch repair protein MutS</fullName>
    </recommendedName>
</protein>
<keyword evidence="4 9" id="KW-0227">DNA damage</keyword>
<dbReference type="GO" id="GO:0003684">
    <property type="term" value="F:damaged DNA binding"/>
    <property type="evidence" value="ECO:0007669"/>
    <property type="project" value="UniProtKB-UniRule"/>
</dbReference>
<dbReference type="PATRIC" id="fig|797473.3.peg.71"/>
<dbReference type="NCBIfam" id="TIGR01070">
    <property type="entry name" value="mutS1"/>
    <property type="match status" value="1"/>
</dbReference>
<comment type="similarity">
    <text evidence="1 9 10">Belongs to the DNA mismatch repair MutS family.</text>
</comment>
<dbReference type="InterPro" id="IPR036187">
    <property type="entry name" value="DNA_mismatch_repair_MutS_sf"/>
</dbReference>
<dbReference type="RefSeq" id="WP_006984118.1">
    <property type="nucleotide sequence ID" value="NZ_JH417877.1"/>
</dbReference>
<name>G9ZBG4_9GAMM</name>
<dbReference type="InterPro" id="IPR045076">
    <property type="entry name" value="MutS"/>
</dbReference>
<reference evidence="12 13" key="1">
    <citation type="submission" date="2011-08" db="EMBL/GenBank/DDBJ databases">
        <authorList>
            <person name="Weinstock G."/>
            <person name="Sodergren E."/>
            <person name="Clifton S."/>
            <person name="Fulton L."/>
            <person name="Fulton B."/>
            <person name="Courtney L."/>
            <person name="Fronick C."/>
            <person name="Harrison M."/>
            <person name="Strong C."/>
            <person name="Farmer C."/>
            <person name="Delahaunty K."/>
            <person name="Markovic C."/>
            <person name="Hall O."/>
            <person name="Minx P."/>
            <person name="Tomlinson C."/>
            <person name="Mitreva M."/>
            <person name="Hou S."/>
            <person name="Chen J."/>
            <person name="Wollam A."/>
            <person name="Pepin K.H."/>
            <person name="Johnson M."/>
            <person name="Bhonagiri V."/>
            <person name="Zhang X."/>
            <person name="Suruliraj S."/>
            <person name="Warren W."/>
            <person name="Chinwalla A."/>
            <person name="Mardis E.R."/>
            <person name="Wilson R.K."/>
        </authorList>
    </citation>
    <scope>NUCLEOTIDE SEQUENCE [LARGE SCALE GENOMIC DNA]</scope>
    <source>
        <strain evidence="12 13">F0432</strain>
    </source>
</reference>
<dbReference type="InterPro" id="IPR036678">
    <property type="entry name" value="MutS_con_dom_sf"/>
</dbReference>
<dbReference type="GO" id="GO:0006298">
    <property type="term" value="P:mismatch repair"/>
    <property type="evidence" value="ECO:0007669"/>
    <property type="project" value="UniProtKB-UniRule"/>
</dbReference>
<evidence type="ECO:0000259" key="11">
    <source>
        <dbReference type="PROSITE" id="PS00486"/>
    </source>
</evidence>
<dbReference type="PIRSF" id="PIRSF037677">
    <property type="entry name" value="DNA_mis_repair_Msh6"/>
    <property type="match status" value="1"/>
</dbReference>
<dbReference type="Proteomes" id="UP000004750">
    <property type="component" value="Unassembled WGS sequence"/>
</dbReference>
<evidence type="ECO:0000256" key="6">
    <source>
        <dbReference type="ARBA" id="ARBA00023125"/>
    </source>
</evidence>
<dbReference type="PANTHER" id="PTHR11361">
    <property type="entry name" value="DNA MISMATCH REPAIR PROTEIN MUTS FAMILY MEMBER"/>
    <property type="match status" value="1"/>
</dbReference>
<dbReference type="NCBIfam" id="NF003810">
    <property type="entry name" value="PRK05399.1"/>
    <property type="match status" value="1"/>
</dbReference>
<organism evidence="12 13">
    <name type="scientific">Cardiobacterium valvarum F0432</name>
    <dbReference type="NCBI Taxonomy" id="797473"/>
    <lineage>
        <taxon>Bacteria</taxon>
        <taxon>Pseudomonadati</taxon>
        <taxon>Pseudomonadota</taxon>
        <taxon>Gammaproteobacteria</taxon>
        <taxon>Cardiobacteriales</taxon>
        <taxon>Cardiobacteriaceae</taxon>
        <taxon>Cardiobacterium</taxon>
    </lineage>
</organism>
<dbReference type="InterPro" id="IPR007860">
    <property type="entry name" value="DNA_mmatch_repair_MutS_con_dom"/>
</dbReference>
<keyword evidence="3 9" id="KW-0547">Nucleotide-binding</keyword>
<keyword evidence="5 9" id="KW-0067">ATP-binding</keyword>
<evidence type="ECO:0000313" key="13">
    <source>
        <dbReference type="Proteomes" id="UP000004750"/>
    </source>
</evidence>
<dbReference type="Pfam" id="PF05188">
    <property type="entry name" value="MutS_II"/>
    <property type="match status" value="1"/>
</dbReference>
<dbReference type="InterPro" id="IPR005748">
    <property type="entry name" value="DNA_mismatch_repair_MutS"/>
</dbReference>
<dbReference type="InterPro" id="IPR007696">
    <property type="entry name" value="DNA_mismatch_repair_MutS_core"/>
</dbReference>
<comment type="function">
    <text evidence="8 9">This protein is involved in the repair of mismatches in DNA. It is possible that it carries out the mismatch recognition step. This protein has a weak ATPase activity.</text>
</comment>
<evidence type="ECO:0000256" key="3">
    <source>
        <dbReference type="ARBA" id="ARBA00022741"/>
    </source>
</evidence>
<dbReference type="GO" id="GO:0140664">
    <property type="term" value="F:ATP-dependent DNA damage sensor activity"/>
    <property type="evidence" value="ECO:0007669"/>
    <property type="project" value="InterPro"/>
</dbReference>
<dbReference type="InterPro" id="IPR027417">
    <property type="entry name" value="P-loop_NTPase"/>
</dbReference>
<dbReference type="Pfam" id="PF00488">
    <property type="entry name" value="MutS_V"/>
    <property type="match status" value="1"/>
</dbReference>
<dbReference type="SMART" id="SM00534">
    <property type="entry name" value="MUTSac"/>
    <property type="match status" value="1"/>
</dbReference>
<dbReference type="HOGENOM" id="CLU_002472_4_0_6"/>
<dbReference type="CDD" id="cd03284">
    <property type="entry name" value="ABC_MutS1"/>
    <property type="match status" value="1"/>
</dbReference>
<dbReference type="SUPFAM" id="SSF48334">
    <property type="entry name" value="DNA repair protein MutS, domain III"/>
    <property type="match status" value="1"/>
</dbReference>
<dbReference type="InterPro" id="IPR000432">
    <property type="entry name" value="DNA_mismatch_repair_MutS_C"/>
</dbReference>
<dbReference type="InterPro" id="IPR016151">
    <property type="entry name" value="DNA_mismatch_repair_MutS_N"/>
</dbReference>
<evidence type="ECO:0000256" key="10">
    <source>
        <dbReference type="RuleBase" id="RU003756"/>
    </source>
</evidence>